<dbReference type="Pfam" id="PF00076">
    <property type="entry name" value="RRM_1"/>
    <property type="match status" value="2"/>
</dbReference>
<evidence type="ECO:0000259" key="5">
    <source>
        <dbReference type="PROSITE" id="PS50102"/>
    </source>
</evidence>
<evidence type="ECO:0000256" key="4">
    <source>
        <dbReference type="SAM" id="MobiDB-lite"/>
    </source>
</evidence>
<dbReference type="OrthoDB" id="1875751at2759"/>
<keyword evidence="2 3" id="KW-0694">RNA-binding</keyword>
<feature type="domain" description="RRM" evidence="5">
    <location>
        <begin position="110"/>
        <end position="192"/>
    </location>
</feature>
<dbReference type="FunFam" id="3.30.70.330:FF:000025">
    <property type="entry name" value="RNA-binding protein Musashi homolog 2 isoform X1"/>
    <property type="match status" value="1"/>
</dbReference>
<proteinExistence type="predicted"/>
<sequence length="196" mass="21447">METPVVISLPIASHSFALAHVIPLGCSKMFIGGLNWETDDNSLQGYFSQFGRVASSSIMRDPSGRSRGFAFLTFEDPASVNAVMAKEHVLDGKIIDPKRAIPRAEHIKSQKIFVGGLAPTVTNASLKAFFTDYGTVMDAHVMFDRETNRNKGFGFVTFEDDEGVERAMGATGQELDGKPVSSSPRRVKPSKRGDRY</sequence>
<dbReference type="InterPro" id="IPR035979">
    <property type="entry name" value="RBD_domain_sf"/>
</dbReference>
<protein>
    <recommendedName>
        <fullName evidence="5">RRM domain-containing protein</fullName>
    </recommendedName>
</protein>
<evidence type="ECO:0000313" key="7">
    <source>
        <dbReference type="Proteomes" id="UP000812966"/>
    </source>
</evidence>
<gene>
    <name evidence="6" type="ORF">FFLO_00233</name>
</gene>
<dbReference type="Proteomes" id="UP000812966">
    <property type="component" value="Unassembled WGS sequence"/>
</dbReference>
<keyword evidence="7" id="KW-1185">Reference proteome</keyword>
<comment type="caution">
    <text evidence="6">The sequence shown here is derived from an EMBL/GenBank/DDBJ whole genome shotgun (WGS) entry which is preliminary data.</text>
</comment>
<dbReference type="PROSITE" id="PS50102">
    <property type="entry name" value="RRM"/>
    <property type="match status" value="2"/>
</dbReference>
<evidence type="ECO:0000313" key="6">
    <source>
        <dbReference type="EMBL" id="KAG7580025.1"/>
    </source>
</evidence>
<dbReference type="EMBL" id="JABELV010000002">
    <property type="protein sequence ID" value="KAG7580025.1"/>
    <property type="molecule type" value="Genomic_DNA"/>
</dbReference>
<feature type="domain" description="RRM" evidence="5">
    <location>
        <begin position="27"/>
        <end position="101"/>
    </location>
</feature>
<dbReference type="AlphaFoldDB" id="A0A8K0JSX5"/>
<dbReference type="SMART" id="SM00360">
    <property type="entry name" value="RRM"/>
    <property type="match status" value="2"/>
</dbReference>
<dbReference type="SUPFAM" id="SSF54928">
    <property type="entry name" value="RNA-binding domain, RBD"/>
    <property type="match status" value="2"/>
</dbReference>
<dbReference type="GO" id="GO:0006417">
    <property type="term" value="P:regulation of translation"/>
    <property type="evidence" value="ECO:0007669"/>
    <property type="project" value="TreeGrafter"/>
</dbReference>
<name>A0A8K0JSX5_9TREE</name>
<accession>A0A8K0JSX5</accession>
<feature type="region of interest" description="Disordered" evidence="4">
    <location>
        <begin position="168"/>
        <end position="196"/>
    </location>
</feature>
<dbReference type="GO" id="GO:0003729">
    <property type="term" value="F:mRNA binding"/>
    <property type="evidence" value="ECO:0007669"/>
    <property type="project" value="TreeGrafter"/>
</dbReference>
<dbReference type="PANTHER" id="PTHR48032">
    <property type="entry name" value="RNA-BINDING PROTEIN MUSASHI HOMOLOG RBP6"/>
    <property type="match status" value="1"/>
</dbReference>
<dbReference type="InterPro" id="IPR000504">
    <property type="entry name" value="RRM_dom"/>
</dbReference>
<reference evidence="6" key="1">
    <citation type="submission" date="2020-04" db="EMBL/GenBank/DDBJ databases">
        <title>Analysis of mating type loci in Filobasidium floriforme.</title>
        <authorList>
            <person name="Nowrousian M."/>
        </authorList>
    </citation>
    <scope>NUCLEOTIDE SEQUENCE</scope>
    <source>
        <strain evidence="6">CBS 6242</strain>
    </source>
</reference>
<dbReference type="InterPro" id="IPR012677">
    <property type="entry name" value="Nucleotide-bd_a/b_plait_sf"/>
</dbReference>
<evidence type="ECO:0000256" key="3">
    <source>
        <dbReference type="PROSITE-ProRule" id="PRU00176"/>
    </source>
</evidence>
<dbReference type="Gene3D" id="3.30.70.330">
    <property type="match status" value="2"/>
</dbReference>
<evidence type="ECO:0000256" key="2">
    <source>
        <dbReference type="ARBA" id="ARBA00022884"/>
    </source>
</evidence>
<evidence type="ECO:0000256" key="1">
    <source>
        <dbReference type="ARBA" id="ARBA00022737"/>
    </source>
</evidence>
<dbReference type="PANTHER" id="PTHR48032:SF6">
    <property type="entry name" value="RNA-BINDING (RRM_RBD_RNP MOTIFS) FAMILY PROTEIN"/>
    <property type="match status" value="1"/>
</dbReference>
<keyword evidence="1" id="KW-0677">Repeat</keyword>
<organism evidence="6 7">
    <name type="scientific">Filobasidium floriforme</name>
    <dbReference type="NCBI Taxonomy" id="5210"/>
    <lineage>
        <taxon>Eukaryota</taxon>
        <taxon>Fungi</taxon>
        <taxon>Dikarya</taxon>
        <taxon>Basidiomycota</taxon>
        <taxon>Agaricomycotina</taxon>
        <taxon>Tremellomycetes</taxon>
        <taxon>Filobasidiales</taxon>
        <taxon>Filobasidiaceae</taxon>
        <taxon>Filobasidium</taxon>
    </lineage>
</organism>